<evidence type="ECO:0000259" key="1">
    <source>
        <dbReference type="SMART" id="SM00905"/>
    </source>
</evidence>
<dbReference type="Pfam" id="PF02152">
    <property type="entry name" value="FolB"/>
    <property type="match status" value="1"/>
</dbReference>
<proteinExistence type="predicted"/>
<dbReference type="SMART" id="SM00905">
    <property type="entry name" value="FolB"/>
    <property type="match status" value="1"/>
</dbReference>
<evidence type="ECO:0000313" key="2">
    <source>
        <dbReference type="EMBL" id="OIZ95791.1"/>
    </source>
</evidence>
<comment type="caution">
    <text evidence="2">The sequence shown here is derived from an EMBL/GenBank/DDBJ whole genome shotgun (WGS) entry which is preliminary data.</text>
</comment>
<feature type="domain" description="Dihydroneopterin aldolase/epimerase" evidence="1">
    <location>
        <begin position="21"/>
        <end position="138"/>
    </location>
</feature>
<evidence type="ECO:0000313" key="3">
    <source>
        <dbReference type="Proteomes" id="UP000183924"/>
    </source>
</evidence>
<reference evidence="2 3" key="1">
    <citation type="submission" date="2016-03" db="EMBL/GenBank/DDBJ databases">
        <title>Comparative genomics of Rickettsiella.</title>
        <authorList>
            <person name="Chandler C."/>
            <person name="Wang Y."/>
        </authorList>
    </citation>
    <scope>NUCLEOTIDE SEQUENCE [LARGE SCALE GENOMIC DNA]</scope>
    <source>
        <strain evidence="2 3">RCFS May 2013</strain>
    </source>
</reference>
<dbReference type="NCBIfam" id="TIGR00526">
    <property type="entry name" value="folB_dom"/>
    <property type="match status" value="1"/>
</dbReference>
<dbReference type="InterPro" id="IPR043133">
    <property type="entry name" value="GTP-CH-I_C/QueF"/>
</dbReference>
<dbReference type="GO" id="GO:0006760">
    <property type="term" value="P:folic acid-containing compound metabolic process"/>
    <property type="evidence" value="ECO:0007669"/>
    <property type="project" value="InterPro"/>
</dbReference>
<dbReference type="InterPro" id="IPR006157">
    <property type="entry name" value="FolB_dom"/>
</dbReference>
<gene>
    <name evidence="2" type="ORF">A1D18_01275</name>
</gene>
<dbReference type="GO" id="GO:0004150">
    <property type="term" value="F:dihydroneopterin aldolase activity"/>
    <property type="evidence" value="ECO:0007669"/>
    <property type="project" value="InterPro"/>
</dbReference>
<protein>
    <recommendedName>
        <fullName evidence="1">Dihydroneopterin aldolase/epimerase domain-containing protein</fullName>
    </recommendedName>
</protein>
<dbReference type="EMBL" id="LUKY01000029">
    <property type="protein sequence ID" value="OIZ95791.1"/>
    <property type="molecule type" value="Genomic_DNA"/>
</dbReference>
<dbReference type="SUPFAM" id="SSF55620">
    <property type="entry name" value="Tetrahydrobiopterin biosynthesis enzymes-like"/>
    <property type="match status" value="1"/>
</dbReference>
<dbReference type="Proteomes" id="UP000183924">
    <property type="component" value="Unassembled WGS sequence"/>
</dbReference>
<keyword evidence="3" id="KW-1185">Reference proteome</keyword>
<dbReference type="STRING" id="1225476.A1D18_01275"/>
<organism evidence="2 3">
    <name type="scientific">Candidatus Rickettsiella isopodorum</name>
    <dbReference type="NCBI Taxonomy" id="1225476"/>
    <lineage>
        <taxon>Bacteria</taxon>
        <taxon>Pseudomonadati</taxon>
        <taxon>Pseudomonadota</taxon>
        <taxon>Gammaproteobacteria</taxon>
        <taxon>Legionellales</taxon>
        <taxon>Coxiellaceae</taxon>
        <taxon>Rickettsiella</taxon>
    </lineage>
</organism>
<dbReference type="Gene3D" id="3.30.1130.10">
    <property type="match status" value="1"/>
</dbReference>
<dbReference type="OrthoDB" id="5604514at2"/>
<name>A0A1J8PEK0_9COXI</name>
<sequence length="138" mass="15861">MGYSSQTHTSLLCFSRMNSQLILEKLNLLVKLGNSVEERQLPQKVSLQIKLGFDRLLDACTNDNLMNTICYANLADNLQQFCDDRSFKLIEALTYQLYQFLKIELSEKINDKKINVFLCITKNPQLSKLEQASFSISD</sequence>
<accession>A0A1J8PEK0</accession>
<dbReference type="AlphaFoldDB" id="A0A1J8PEK0"/>